<dbReference type="SUPFAM" id="SSF55486">
    <property type="entry name" value="Metalloproteases ('zincins'), catalytic domain"/>
    <property type="match status" value="1"/>
</dbReference>
<evidence type="ECO:0000256" key="1">
    <source>
        <dbReference type="SAM" id="Phobius"/>
    </source>
</evidence>
<sequence length="201" mass="22976">MHFLDFLRVTAVEIPVVCSEFANRSWGHKLTSSLAGYGRRLESMSTLMRPKTSPRRKSGGDFHTTFSALYPRRGMDFSDSLWDDRTPLEQLLLMGLCFGLFLLMISATYLAYFSHTYNLPSRRHVFGMEFDVCTKEVCVEHARLLESTLNRSAEPCGHFYEYACHRWPRTVAAGLTENTSNAWTLLKRNVIAELEGEHGLV</sequence>
<keyword evidence="1" id="KW-0472">Membrane</keyword>
<feature type="transmembrane region" description="Helical" evidence="1">
    <location>
        <begin position="91"/>
        <end position="113"/>
    </location>
</feature>
<dbReference type="GO" id="GO:0004222">
    <property type="term" value="F:metalloendopeptidase activity"/>
    <property type="evidence" value="ECO:0007669"/>
    <property type="project" value="InterPro"/>
</dbReference>
<dbReference type="PROSITE" id="PS51885">
    <property type="entry name" value="NEPRILYSIN"/>
    <property type="match status" value="1"/>
</dbReference>
<organism evidence="2 3">
    <name type="scientific">Rhipicephalus microplus</name>
    <name type="common">Cattle tick</name>
    <name type="synonym">Boophilus microplus</name>
    <dbReference type="NCBI Taxonomy" id="6941"/>
    <lineage>
        <taxon>Eukaryota</taxon>
        <taxon>Metazoa</taxon>
        <taxon>Ecdysozoa</taxon>
        <taxon>Arthropoda</taxon>
        <taxon>Chelicerata</taxon>
        <taxon>Arachnida</taxon>
        <taxon>Acari</taxon>
        <taxon>Parasitiformes</taxon>
        <taxon>Ixodida</taxon>
        <taxon>Ixodoidea</taxon>
        <taxon>Ixodidae</taxon>
        <taxon>Rhipicephalinae</taxon>
        <taxon>Rhipicephalus</taxon>
        <taxon>Boophilus</taxon>
    </lineage>
</organism>
<name>A0A9J6F502_RHIMP</name>
<reference evidence="2" key="1">
    <citation type="journal article" date="2020" name="Cell">
        <title>Large-Scale Comparative Analyses of Tick Genomes Elucidate Their Genetic Diversity and Vector Capacities.</title>
        <authorList>
            <consortium name="Tick Genome and Microbiome Consortium (TIGMIC)"/>
            <person name="Jia N."/>
            <person name="Wang J."/>
            <person name="Shi W."/>
            <person name="Du L."/>
            <person name="Sun Y."/>
            <person name="Zhan W."/>
            <person name="Jiang J.F."/>
            <person name="Wang Q."/>
            <person name="Zhang B."/>
            <person name="Ji P."/>
            <person name="Bell-Sakyi L."/>
            <person name="Cui X.M."/>
            <person name="Yuan T.T."/>
            <person name="Jiang B.G."/>
            <person name="Yang W.F."/>
            <person name="Lam T.T."/>
            <person name="Chang Q.C."/>
            <person name="Ding S.J."/>
            <person name="Wang X.J."/>
            <person name="Zhu J.G."/>
            <person name="Ruan X.D."/>
            <person name="Zhao L."/>
            <person name="Wei J.T."/>
            <person name="Ye R.Z."/>
            <person name="Que T.C."/>
            <person name="Du C.H."/>
            <person name="Zhou Y.H."/>
            <person name="Cheng J.X."/>
            <person name="Dai P.F."/>
            <person name="Guo W.B."/>
            <person name="Han X.H."/>
            <person name="Huang E.J."/>
            <person name="Li L.F."/>
            <person name="Wei W."/>
            <person name="Gao Y.C."/>
            <person name="Liu J.Z."/>
            <person name="Shao H.Z."/>
            <person name="Wang X."/>
            <person name="Wang C.C."/>
            <person name="Yang T.C."/>
            <person name="Huo Q.B."/>
            <person name="Li W."/>
            <person name="Chen H.Y."/>
            <person name="Chen S.E."/>
            <person name="Zhou L.G."/>
            <person name="Ni X.B."/>
            <person name="Tian J.H."/>
            <person name="Sheng Y."/>
            <person name="Liu T."/>
            <person name="Pan Y.S."/>
            <person name="Xia L.Y."/>
            <person name="Li J."/>
            <person name="Zhao F."/>
            <person name="Cao W.C."/>
        </authorList>
    </citation>
    <scope>NUCLEOTIDE SEQUENCE</scope>
    <source>
        <strain evidence="2">Rmic-2018</strain>
    </source>
</reference>
<dbReference type="Gene3D" id="1.10.1380.10">
    <property type="entry name" value="Neutral endopeptidase , domain2"/>
    <property type="match status" value="1"/>
</dbReference>
<dbReference type="GO" id="GO:0006508">
    <property type="term" value="P:proteolysis"/>
    <property type="evidence" value="ECO:0007669"/>
    <property type="project" value="InterPro"/>
</dbReference>
<dbReference type="Proteomes" id="UP000821866">
    <property type="component" value="Chromosome 1"/>
</dbReference>
<dbReference type="AlphaFoldDB" id="A0A9J6F502"/>
<dbReference type="InterPro" id="IPR000718">
    <property type="entry name" value="Peptidase_M13"/>
</dbReference>
<comment type="caution">
    <text evidence="2">The sequence shown here is derived from an EMBL/GenBank/DDBJ whole genome shotgun (WGS) entry which is preliminary data.</text>
</comment>
<gene>
    <name evidence="2" type="ORF">HPB51_018652</name>
</gene>
<dbReference type="InterPro" id="IPR024079">
    <property type="entry name" value="MetalloPept_cat_dom_sf"/>
</dbReference>
<reference evidence="2" key="2">
    <citation type="submission" date="2021-09" db="EMBL/GenBank/DDBJ databases">
        <authorList>
            <person name="Jia N."/>
            <person name="Wang J."/>
            <person name="Shi W."/>
            <person name="Du L."/>
            <person name="Sun Y."/>
            <person name="Zhan W."/>
            <person name="Jiang J."/>
            <person name="Wang Q."/>
            <person name="Zhang B."/>
            <person name="Ji P."/>
            <person name="Sakyi L.B."/>
            <person name="Cui X."/>
            <person name="Yuan T."/>
            <person name="Jiang B."/>
            <person name="Yang W."/>
            <person name="Lam T.T.-Y."/>
            <person name="Chang Q."/>
            <person name="Ding S."/>
            <person name="Wang X."/>
            <person name="Zhu J."/>
            <person name="Ruan X."/>
            <person name="Zhao L."/>
            <person name="Wei J."/>
            <person name="Que T."/>
            <person name="Du C."/>
            <person name="Cheng J."/>
            <person name="Dai P."/>
            <person name="Han X."/>
            <person name="Huang E."/>
            <person name="Gao Y."/>
            <person name="Liu J."/>
            <person name="Shao H."/>
            <person name="Ye R."/>
            <person name="Li L."/>
            <person name="Wei W."/>
            <person name="Wang X."/>
            <person name="Wang C."/>
            <person name="Huo Q."/>
            <person name="Li W."/>
            <person name="Guo W."/>
            <person name="Chen H."/>
            <person name="Chen S."/>
            <person name="Zhou L."/>
            <person name="Zhou L."/>
            <person name="Ni X."/>
            <person name="Tian J."/>
            <person name="Zhou Y."/>
            <person name="Sheng Y."/>
            <person name="Liu T."/>
            <person name="Pan Y."/>
            <person name="Xia L."/>
            <person name="Li J."/>
            <person name="Zhao F."/>
            <person name="Cao W."/>
        </authorList>
    </citation>
    <scope>NUCLEOTIDE SEQUENCE</scope>
    <source>
        <strain evidence="2">Rmic-2018</strain>
        <tissue evidence="2">Larvae</tissue>
    </source>
</reference>
<keyword evidence="1" id="KW-1133">Transmembrane helix</keyword>
<evidence type="ECO:0008006" key="4">
    <source>
        <dbReference type="Google" id="ProtNLM"/>
    </source>
</evidence>
<evidence type="ECO:0000313" key="2">
    <source>
        <dbReference type="EMBL" id="KAH8041858.1"/>
    </source>
</evidence>
<proteinExistence type="predicted"/>
<keyword evidence="3" id="KW-1185">Reference proteome</keyword>
<dbReference type="Gene3D" id="3.40.390.10">
    <property type="entry name" value="Collagenase (Catalytic Domain)"/>
    <property type="match status" value="1"/>
</dbReference>
<keyword evidence="1" id="KW-0812">Transmembrane</keyword>
<evidence type="ECO:0000313" key="3">
    <source>
        <dbReference type="Proteomes" id="UP000821866"/>
    </source>
</evidence>
<dbReference type="EMBL" id="JABSTU010000001">
    <property type="protein sequence ID" value="KAH8041858.1"/>
    <property type="molecule type" value="Genomic_DNA"/>
</dbReference>
<protein>
    <recommendedName>
        <fullName evidence="4">Peptidase M13 N-terminal domain-containing protein</fullName>
    </recommendedName>
</protein>
<dbReference type="InterPro" id="IPR042089">
    <property type="entry name" value="Peptidase_M13_dom_2"/>
</dbReference>
<accession>A0A9J6F502</accession>